<dbReference type="Ensembl" id="ENSGGOT00000055863.1">
    <property type="protein sequence ID" value="ENSGGOP00000029329.1"/>
    <property type="gene ID" value="ENSGGOG00000044114.1"/>
</dbReference>
<dbReference type="Proteomes" id="UP000001519">
    <property type="component" value="Chromosome 1"/>
</dbReference>
<dbReference type="InParanoid" id="A0A2I2Y370"/>
<reference evidence="1" key="4">
    <citation type="submission" date="2025-09" db="UniProtKB">
        <authorList>
            <consortium name="Ensembl"/>
        </authorList>
    </citation>
    <scope>IDENTIFICATION</scope>
</reference>
<proteinExistence type="predicted"/>
<keyword evidence="2" id="KW-1185">Reference proteome</keyword>
<dbReference type="EMBL" id="CABD030007130">
    <property type="status" value="NOT_ANNOTATED_CDS"/>
    <property type="molecule type" value="Genomic_DNA"/>
</dbReference>
<reference evidence="1" key="3">
    <citation type="submission" date="2025-08" db="UniProtKB">
        <authorList>
            <consortium name="Ensembl"/>
        </authorList>
    </citation>
    <scope>IDENTIFICATION</scope>
</reference>
<organism evidence="1 2">
    <name type="scientific">Gorilla gorilla gorilla</name>
    <name type="common">Western lowland gorilla</name>
    <dbReference type="NCBI Taxonomy" id="9595"/>
    <lineage>
        <taxon>Eukaryota</taxon>
        <taxon>Metazoa</taxon>
        <taxon>Chordata</taxon>
        <taxon>Craniata</taxon>
        <taxon>Vertebrata</taxon>
        <taxon>Euteleostomi</taxon>
        <taxon>Mammalia</taxon>
        <taxon>Eutheria</taxon>
        <taxon>Euarchontoglires</taxon>
        <taxon>Primates</taxon>
        <taxon>Haplorrhini</taxon>
        <taxon>Catarrhini</taxon>
        <taxon>Hominidae</taxon>
        <taxon>Gorilla</taxon>
    </lineage>
</organism>
<evidence type="ECO:0000313" key="1">
    <source>
        <dbReference type="Ensembl" id="ENSGGOP00000029329.1"/>
    </source>
</evidence>
<name>A0A2I2Y370_GORGO</name>
<reference evidence="1 2" key="2">
    <citation type="journal article" date="2012" name="Nature">
        <title>Insights into hominid evolution from the gorilla genome sequence.</title>
        <authorList>
            <person name="Scally A."/>
            <person name="Dutheil J.Y."/>
            <person name="Hillier L.W."/>
            <person name="Jordan G.E."/>
            <person name="Goodhead I."/>
            <person name="Herrero J."/>
            <person name="Hobolth A."/>
            <person name="Lappalainen T."/>
            <person name="Mailund T."/>
            <person name="Marques-Bonet T."/>
            <person name="McCarthy S."/>
            <person name="Montgomery S.H."/>
            <person name="Schwalie P.C."/>
            <person name="Tang Y.A."/>
            <person name="Ward M.C."/>
            <person name="Xue Y."/>
            <person name="Yngvadottir B."/>
            <person name="Alkan C."/>
            <person name="Andersen L.N."/>
            <person name="Ayub Q."/>
            <person name="Ball E.V."/>
            <person name="Beal K."/>
            <person name="Bradley B.J."/>
            <person name="Chen Y."/>
            <person name="Clee C.M."/>
            <person name="Fitzgerald S."/>
            <person name="Graves T.A."/>
            <person name="Gu Y."/>
            <person name="Heath P."/>
            <person name="Heger A."/>
            <person name="Karakoc E."/>
            <person name="Kolb-Kokocinski A."/>
            <person name="Laird G.K."/>
            <person name="Lunter G."/>
            <person name="Meader S."/>
            <person name="Mort M."/>
            <person name="Mullikin J.C."/>
            <person name="Munch K."/>
            <person name="O'Connor T.D."/>
            <person name="Phillips A.D."/>
            <person name="Prado-Martinez J."/>
            <person name="Rogers A.S."/>
            <person name="Sajjadian S."/>
            <person name="Schmidt D."/>
            <person name="Shaw K."/>
            <person name="Simpson J.T."/>
            <person name="Stenson P.D."/>
            <person name="Turner D.J."/>
            <person name="Vigilant L."/>
            <person name="Vilella A.J."/>
            <person name="Whitener W."/>
            <person name="Zhu B."/>
            <person name="Cooper D.N."/>
            <person name="de Jong P."/>
            <person name="Dermitzakis E.T."/>
            <person name="Eichler E.E."/>
            <person name="Flicek P."/>
            <person name="Goldman N."/>
            <person name="Mundy N.I."/>
            <person name="Ning Z."/>
            <person name="Odom D.T."/>
            <person name="Ponting C.P."/>
            <person name="Quail M.A."/>
            <person name="Ryder O.A."/>
            <person name="Searle S.M."/>
            <person name="Warren W.C."/>
            <person name="Wilson R.K."/>
            <person name="Schierup M.H."/>
            <person name="Rogers J."/>
            <person name="Tyler-Smith C."/>
            <person name="Durbin R."/>
        </authorList>
    </citation>
    <scope>NUCLEOTIDE SEQUENCE [LARGE SCALE GENOMIC DNA]</scope>
</reference>
<dbReference type="OMA" id="ASCPTRH"/>
<sequence>MTPGGLFLPYHSLPQPDFLASCPTRHLKLCQRPGILAENPYQFSPTFPPGKGSCQHGALPGQVSLKEAAHTEMSLSGQDLFPSPAHPPLQPFWLPFFLCLSTPCLVADNELRLPKGQICPLHVVVLANRVVLKLCANSVREHSKGIT</sequence>
<protein>
    <submittedName>
        <fullName evidence="1">Uncharacterized protein</fullName>
    </submittedName>
</protein>
<dbReference type="Bgee" id="ENSGGOG00000044114">
    <property type="expression patterns" value="Expressed in heart and 6 other cell types or tissues"/>
</dbReference>
<dbReference type="GeneTree" id="ENSGT00910000146993"/>
<accession>A0A2I2Y370</accession>
<reference evidence="2" key="1">
    <citation type="submission" date="2011-05" db="EMBL/GenBank/DDBJ databases">
        <title>Insights into the evolution of the great apes provided by the gorilla genome.</title>
        <authorList>
            <person name="Scally A."/>
        </authorList>
    </citation>
    <scope>NUCLEOTIDE SEQUENCE [LARGE SCALE GENOMIC DNA]</scope>
</reference>
<evidence type="ECO:0000313" key="2">
    <source>
        <dbReference type="Proteomes" id="UP000001519"/>
    </source>
</evidence>
<dbReference type="AlphaFoldDB" id="A0A2I2Y370"/>